<reference evidence="2" key="1">
    <citation type="journal article" date="2012" name="Nat. Biotechnol.">
        <title>Draft genome sequence of pigeonpea (Cajanus cajan), an orphan legume crop of resource-poor farmers.</title>
        <authorList>
            <person name="Varshney R.K."/>
            <person name="Chen W."/>
            <person name="Li Y."/>
            <person name="Bharti A.K."/>
            <person name="Saxena R.K."/>
            <person name="Schlueter J.A."/>
            <person name="Donoghue M.T."/>
            <person name="Azam S."/>
            <person name="Fan G."/>
            <person name="Whaley A.M."/>
            <person name="Farmer A.D."/>
            <person name="Sheridan J."/>
            <person name="Iwata A."/>
            <person name="Tuteja R."/>
            <person name="Penmetsa R.V."/>
            <person name="Wu W."/>
            <person name="Upadhyaya H.D."/>
            <person name="Yang S.P."/>
            <person name="Shah T."/>
            <person name="Saxena K.B."/>
            <person name="Michael T."/>
            <person name="McCombie W.R."/>
            <person name="Yang B."/>
            <person name="Zhang G."/>
            <person name="Yang H."/>
            <person name="Wang J."/>
            <person name="Spillane C."/>
            <person name="Cook D.R."/>
            <person name="May G.D."/>
            <person name="Xu X."/>
            <person name="Jackson S.A."/>
        </authorList>
    </citation>
    <scope>NUCLEOTIDE SEQUENCE [LARGE SCALE GENOMIC DNA]</scope>
</reference>
<proteinExistence type="predicted"/>
<dbReference type="OMA" id="DINDGWS"/>
<accession>A0A151RB66</accession>
<dbReference type="Pfam" id="PF21530">
    <property type="entry name" value="Pif1_2B_dom"/>
    <property type="match status" value="1"/>
</dbReference>
<evidence type="ECO:0000259" key="1">
    <source>
        <dbReference type="Pfam" id="PF21530"/>
    </source>
</evidence>
<gene>
    <name evidence="2" type="ORF">KK1_038813</name>
</gene>
<keyword evidence="3" id="KW-1185">Reference proteome</keyword>
<sequence>MLLKNIDQSSGLCNGTKLIITQLDKYILEEEVISGSNIRQKIFIPRLSLIPSDKRIPFPINVSFVMTINKIQGQLLKHVAIYLPKPVFSHGQLYVEISQVTSRSGLKILICDDEVNGSTSINVVYKEVFQTLT</sequence>
<dbReference type="SUPFAM" id="SSF52540">
    <property type="entry name" value="P-loop containing nucleoside triphosphate hydrolases"/>
    <property type="match status" value="1"/>
</dbReference>
<evidence type="ECO:0000313" key="3">
    <source>
        <dbReference type="Proteomes" id="UP000075243"/>
    </source>
</evidence>
<dbReference type="PANTHER" id="PTHR23274">
    <property type="entry name" value="DNA HELICASE-RELATED"/>
    <property type="match status" value="1"/>
</dbReference>
<dbReference type="InterPro" id="IPR027417">
    <property type="entry name" value="P-loop_NTPase"/>
</dbReference>
<dbReference type="STRING" id="3821.A0A151RB66"/>
<dbReference type="Proteomes" id="UP000075243">
    <property type="component" value="Unassembled WGS sequence"/>
</dbReference>
<dbReference type="GO" id="GO:0006260">
    <property type="term" value="P:DNA replication"/>
    <property type="evidence" value="ECO:0007669"/>
    <property type="project" value="TreeGrafter"/>
</dbReference>
<dbReference type="PANTHER" id="PTHR23274:SF33">
    <property type="entry name" value="ANIMAL RPA1 DOMAIN PROTEIN"/>
    <property type="match status" value="1"/>
</dbReference>
<name>A0A151RB66_CAJCA</name>
<evidence type="ECO:0000313" key="2">
    <source>
        <dbReference type="EMBL" id="KYP39870.1"/>
    </source>
</evidence>
<dbReference type="GO" id="GO:0005657">
    <property type="term" value="C:replication fork"/>
    <property type="evidence" value="ECO:0007669"/>
    <property type="project" value="TreeGrafter"/>
</dbReference>
<dbReference type="EMBL" id="KQ483875">
    <property type="protein sequence ID" value="KYP39870.1"/>
    <property type="molecule type" value="Genomic_DNA"/>
</dbReference>
<dbReference type="Gramene" id="C.cajan_39015.t">
    <property type="protein sequence ID" value="C.cajan_39015.t"/>
    <property type="gene ID" value="C.cajan_39015"/>
</dbReference>
<dbReference type="InterPro" id="IPR049163">
    <property type="entry name" value="Pif1-like_2B_dom"/>
</dbReference>
<feature type="domain" description="DNA helicase Pif1-like 2B" evidence="1">
    <location>
        <begin position="1"/>
        <end position="23"/>
    </location>
</feature>
<organism evidence="2 3">
    <name type="scientific">Cajanus cajan</name>
    <name type="common">Pigeon pea</name>
    <name type="synonym">Cajanus indicus</name>
    <dbReference type="NCBI Taxonomy" id="3821"/>
    <lineage>
        <taxon>Eukaryota</taxon>
        <taxon>Viridiplantae</taxon>
        <taxon>Streptophyta</taxon>
        <taxon>Embryophyta</taxon>
        <taxon>Tracheophyta</taxon>
        <taxon>Spermatophyta</taxon>
        <taxon>Magnoliopsida</taxon>
        <taxon>eudicotyledons</taxon>
        <taxon>Gunneridae</taxon>
        <taxon>Pentapetalae</taxon>
        <taxon>rosids</taxon>
        <taxon>fabids</taxon>
        <taxon>Fabales</taxon>
        <taxon>Fabaceae</taxon>
        <taxon>Papilionoideae</taxon>
        <taxon>50 kb inversion clade</taxon>
        <taxon>NPAAA clade</taxon>
        <taxon>indigoferoid/millettioid clade</taxon>
        <taxon>Phaseoleae</taxon>
        <taxon>Cajanus</taxon>
    </lineage>
</organism>
<protein>
    <recommendedName>
        <fullName evidence="1">DNA helicase Pif1-like 2B domain-containing protein</fullName>
    </recommendedName>
</protein>
<dbReference type="AlphaFoldDB" id="A0A151RB66"/>